<keyword evidence="3" id="KW-1185">Reference proteome</keyword>
<dbReference type="Proteomes" id="UP001054252">
    <property type="component" value="Unassembled WGS sequence"/>
</dbReference>
<proteinExistence type="predicted"/>
<evidence type="ECO:0000256" key="1">
    <source>
        <dbReference type="SAM" id="SignalP"/>
    </source>
</evidence>
<feature type="chain" id="PRO_5043371960" evidence="1">
    <location>
        <begin position="18"/>
        <end position="164"/>
    </location>
</feature>
<accession>A0AAV5KG04</accession>
<gene>
    <name evidence="2" type="ORF">SLEP1_g33248</name>
</gene>
<dbReference type="EMBL" id="BPVZ01000063">
    <property type="protein sequence ID" value="GKV23538.1"/>
    <property type="molecule type" value="Genomic_DNA"/>
</dbReference>
<keyword evidence="1" id="KW-0732">Signal</keyword>
<name>A0AAV5KG04_9ROSI</name>
<evidence type="ECO:0000313" key="2">
    <source>
        <dbReference type="EMBL" id="GKV23538.1"/>
    </source>
</evidence>
<protein>
    <submittedName>
        <fullName evidence="2">Uncharacterized protein</fullName>
    </submittedName>
</protein>
<dbReference type="AlphaFoldDB" id="A0AAV5KG04"/>
<organism evidence="2 3">
    <name type="scientific">Rubroshorea leprosula</name>
    <dbReference type="NCBI Taxonomy" id="152421"/>
    <lineage>
        <taxon>Eukaryota</taxon>
        <taxon>Viridiplantae</taxon>
        <taxon>Streptophyta</taxon>
        <taxon>Embryophyta</taxon>
        <taxon>Tracheophyta</taxon>
        <taxon>Spermatophyta</taxon>
        <taxon>Magnoliopsida</taxon>
        <taxon>eudicotyledons</taxon>
        <taxon>Gunneridae</taxon>
        <taxon>Pentapetalae</taxon>
        <taxon>rosids</taxon>
        <taxon>malvids</taxon>
        <taxon>Malvales</taxon>
        <taxon>Dipterocarpaceae</taxon>
        <taxon>Rubroshorea</taxon>
    </lineage>
</organism>
<sequence length="164" mass="18393">MMMATLATILAFRLSDSTRSPTSMLAQSRTRSVTRRQYSAVNHTALEMTCLYLSHFSRPYRRHQSVAMVVDSRNSQLRRMETSRRYDSVLRFDSFSNFDVGSIKDSVCDSPPIFSSQSYSSGDDMFVSQPLLETLSPPPIGGDGGGFSEFSTEENGNISTIVFW</sequence>
<reference evidence="2 3" key="1">
    <citation type="journal article" date="2021" name="Commun. Biol.">
        <title>The genome of Shorea leprosula (Dipterocarpaceae) highlights the ecological relevance of drought in aseasonal tropical rainforests.</title>
        <authorList>
            <person name="Ng K.K.S."/>
            <person name="Kobayashi M.J."/>
            <person name="Fawcett J.A."/>
            <person name="Hatakeyama M."/>
            <person name="Paape T."/>
            <person name="Ng C.H."/>
            <person name="Ang C.C."/>
            <person name="Tnah L.H."/>
            <person name="Lee C.T."/>
            <person name="Nishiyama T."/>
            <person name="Sese J."/>
            <person name="O'Brien M.J."/>
            <person name="Copetti D."/>
            <person name="Mohd Noor M.I."/>
            <person name="Ong R.C."/>
            <person name="Putra M."/>
            <person name="Sireger I.Z."/>
            <person name="Indrioko S."/>
            <person name="Kosugi Y."/>
            <person name="Izuno A."/>
            <person name="Isagi Y."/>
            <person name="Lee S.L."/>
            <person name="Shimizu K.K."/>
        </authorList>
    </citation>
    <scope>NUCLEOTIDE SEQUENCE [LARGE SCALE GENOMIC DNA]</scope>
    <source>
        <strain evidence="2">214</strain>
    </source>
</reference>
<comment type="caution">
    <text evidence="2">The sequence shown here is derived from an EMBL/GenBank/DDBJ whole genome shotgun (WGS) entry which is preliminary data.</text>
</comment>
<feature type="signal peptide" evidence="1">
    <location>
        <begin position="1"/>
        <end position="17"/>
    </location>
</feature>
<evidence type="ECO:0000313" key="3">
    <source>
        <dbReference type="Proteomes" id="UP001054252"/>
    </source>
</evidence>